<dbReference type="SUPFAM" id="SSF144232">
    <property type="entry name" value="HIT/MYND zinc finger-like"/>
    <property type="match status" value="1"/>
</dbReference>
<evidence type="ECO:0000256" key="2">
    <source>
        <dbReference type="ARBA" id="ARBA00022771"/>
    </source>
</evidence>
<dbReference type="Pfam" id="PF01753">
    <property type="entry name" value="zf-MYND"/>
    <property type="match status" value="1"/>
</dbReference>
<dbReference type="Gene3D" id="6.10.140.2220">
    <property type="match status" value="1"/>
</dbReference>
<evidence type="ECO:0000313" key="6">
    <source>
        <dbReference type="EMBL" id="KAH7128030.1"/>
    </source>
</evidence>
<evidence type="ECO:0000256" key="3">
    <source>
        <dbReference type="ARBA" id="ARBA00022833"/>
    </source>
</evidence>
<dbReference type="EMBL" id="JAGMUU010000022">
    <property type="protein sequence ID" value="KAH7128030.1"/>
    <property type="molecule type" value="Genomic_DNA"/>
</dbReference>
<dbReference type="Proteomes" id="UP000717696">
    <property type="component" value="Unassembled WGS sequence"/>
</dbReference>
<keyword evidence="2 4" id="KW-0863">Zinc-finger</keyword>
<sequence>MDCQDKPLSPSWLKSRHIPTLKGKDCEVCLKKDAGLRCSACQCVHYCSREHQASDRPNHETSCAVIKKFRLRYEHHEEVLSRDMDHGLVTPGNRDNLFQTGAGHFWGILETRPYMSARFRLVDATLERFRARRHVLQAALGHLLDMLRLCRGDNMGVRDIVPSLYLSLGREQEAYDFIKWYATTGNDANYDWGNMDLPYLDVKNADVTVPWPTNKKWLNLTHSSTVILVKMRILHDLQAAQNATIALQGVVPQEIIGLIRNHLVSTNVQLRPELLMASPDAASRVIETLKGQLKDLCKAVDKYNPHFWLYMLDEPGEAAANKPSGYSIRTPEEAQLFIGHNLCAWEETLGAFDTLNAIYEAIHFHPS</sequence>
<keyword evidence="3" id="KW-0862">Zinc</keyword>
<evidence type="ECO:0000256" key="1">
    <source>
        <dbReference type="ARBA" id="ARBA00022723"/>
    </source>
</evidence>
<protein>
    <recommendedName>
        <fullName evidence="5">MYND-type domain-containing protein</fullName>
    </recommendedName>
</protein>
<gene>
    <name evidence="6" type="ORF">B0J13DRAFT_143167</name>
</gene>
<evidence type="ECO:0000256" key="4">
    <source>
        <dbReference type="PROSITE-ProRule" id="PRU00134"/>
    </source>
</evidence>
<dbReference type="InterPro" id="IPR002893">
    <property type="entry name" value="Znf_MYND"/>
</dbReference>
<accession>A0A9P9IQZ7</accession>
<keyword evidence="1" id="KW-0479">Metal-binding</keyword>
<dbReference type="AlphaFoldDB" id="A0A9P9IQZ7"/>
<proteinExistence type="predicted"/>
<keyword evidence="7" id="KW-1185">Reference proteome</keyword>
<comment type="caution">
    <text evidence="6">The sequence shown here is derived from an EMBL/GenBank/DDBJ whole genome shotgun (WGS) entry which is preliminary data.</text>
</comment>
<feature type="domain" description="MYND-type" evidence="5">
    <location>
        <begin position="26"/>
        <end position="63"/>
    </location>
</feature>
<reference evidence="6" key="1">
    <citation type="journal article" date="2021" name="Nat. Commun.">
        <title>Genetic determinants of endophytism in the Arabidopsis root mycobiome.</title>
        <authorList>
            <person name="Mesny F."/>
            <person name="Miyauchi S."/>
            <person name="Thiergart T."/>
            <person name="Pickel B."/>
            <person name="Atanasova L."/>
            <person name="Karlsson M."/>
            <person name="Huettel B."/>
            <person name="Barry K.W."/>
            <person name="Haridas S."/>
            <person name="Chen C."/>
            <person name="Bauer D."/>
            <person name="Andreopoulos W."/>
            <person name="Pangilinan J."/>
            <person name="LaButti K."/>
            <person name="Riley R."/>
            <person name="Lipzen A."/>
            <person name="Clum A."/>
            <person name="Drula E."/>
            <person name="Henrissat B."/>
            <person name="Kohler A."/>
            <person name="Grigoriev I.V."/>
            <person name="Martin F.M."/>
            <person name="Hacquard S."/>
        </authorList>
    </citation>
    <scope>NUCLEOTIDE SEQUENCE</scope>
    <source>
        <strain evidence="6">MPI-CAGE-AT-0021</strain>
    </source>
</reference>
<name>A0A9P9IQZ7_9HYPO</name>
<dbReference type="PROSITE" id="PS01360">
    <property type="entry name" value="ZF_MYND_1"/>
    <property type="match status" value="1"/>
</dbReference>
<dbReference type="OrthoDB" id="5952526at2759"/>
<organism evidence="6 7">
    <name type="scientific">Dactylonectria estremocensis</name>
    <dbReference type="NCBI Taxonomy" id="1079267"/>
    <lineage>
        <taxon>Eukaryota</taxon>
        <taxon>Fungi</taxon>
        <taxon>Dikarya</taxon>
        <taxon>Ascomycota</taxon>
        <taxon>Pezizomycotina</taxon>
        <taxon>Sordariomycetes</taxon>
        <taxon>Hypocreomycetidae</taxon>
        <taxon>Hypocreales</taxon>
        <taxon>Nectriaceae</taxon>
        <taxon>Dactylonectria</taxon>
    </lineage>
</organism>
<evidence type="ECO:0000259" key="5">
    <source>
        <dbReference type="PROSITE" id="PS50865"/>
    </source>
</evidence>
<dbReference type="GO" id="GO:0008270">
    <property type="term" value="F:zinc ion binding"/>
    <property type="evidence" value="ECO:0007669"/>
    <property type="project" value="UniProtKB-KW"/>
</dbReference>
<evidence type="ECO:0000313" key="7">
    <source>
        <dbReference type="Proteomes" id="UP000717696"/>
    </source>
</evidence>
<dbReference type="PROSITE" id="PS50865">
    <property type="entry name" value="ZF_MYND_2"/>
    <property type="match status" value="1"/>
</dbReference>